<evidence type="ECO:0000313" key="7">
    <source>
        <dbReference type="EMBL" id="GKV16047.1"/>
    </source>
</evidence>
<dbReference type="GO" id="GO:0004674">
    <property type="term" value="F:protein serine/threonine kinase activity"/>
    <property type="evidence" value="ECO:0007669"/>
    <property type="project" value="UniProtKB-KW"/>
</dbReference>
<evidence type="ECO:0000256" key="1">
    <source>
        <dbReference type="ARBA" id="ARBA00004193"/>
    </source>
</evidence>
<evidence type="ECO:0000259" key="6">
    <source>
        <dbReference type="PROSITE" id="PS50011"/>
    </source>
</evidence>
<evidence type="ECO:0000256" key="5">
    <source>
        <dbReference type="ARBA" id="ARBA00023288"/>
    </source>
</evidence>
<proteinExistence type="predicted"/>
<dbReference type="SUPFAM" id="SSF56112">
    <property type="entry name" value="Protein kinase-like (PK-like)"/>
    <property type="match status" value="1"/>
</dbReference>
<keyword evidence="3" id="KW-0418">Kinase</keyword>
<dbReference type="PROSITE" id="PS00108">
    <property type="entry name" value="PROTEIN_KINASE_ST"/>
    <property type="match status" value="1"/>
</dbReference>
<dbReference type="AlphaFoldDB" id="A0AAV5JQY9"/>
<evidence type="ECO:0000256" key="3">
    <source>
        <dbReference type="ARBA" id="ARBA00022527"/>
    </source>
</evidence>
<dbReference type="EMBL" id="BPVZ01000044">
    <property type="protein sequence ID" value="GKV16047.1"/>
    <property type="molecule type" value="Genomic_DNA"/>
</dbReference>
<reference evidence="7 8" key="1">
    <citation type="journal article" date="2021" name="Commun. Biol.">
        <title>The genome of Shorea leprosula (Dipterocarpaceae) highlights the ecological relevance of drought in aseasonal tropical rainforests.</title>
        <authorList>
            <person name="Ng K.K.S."/>
            <person name="Kobayashi M.J."/>
            <person name="Fawcett J.A."/>
            <person name="Hatakeyama M."/>
            <person name="Paape T."/>
            <person name="Ng C.H."/>
            <person name="Ang C.C."/>
            <person name="Tnah L.H."/>
            <person name="Lee C.T."/>
            <person name="Nishiyama T."/>
            <person name="Sese J."/>
            <person name="O'Brien M.J."/>
            <person name="Copetti D."/>
            <person name="Mohd Noor M.I."/>
            <person name="Ong R.C."/>
            <person name="Putra M."/>
            <person name="Sireger I.Z."/>
            <person name="Indrioko S."/>
            <person name="Kosugi Y."/>
            <person name="Izuno A."/>
            <person name="Isagi Y."/>
            <person name="Lee S.L."/>
            <person name="Shimizu K.K."/>
        </authorList>
    </citation>
    <scope>NUCLEOTIDE SEQUENCE [LARGE SCALE GENOMIC DNA]</scope>
    <source>
        <strain evidence="7">214</strain>
    </source>
</reference>
<dbReference type="InterPro" id="IPR008271">
    <property type="entry name" value="Ser/Thr_kinase_AS"/>
</dbReference>
<feature type="domain" description="Protein kinase" evidence="6">
    <location>
        <begin position="1"/>
        <end position="102"/>
    </location>
</feature>
<comment type="subcellular location">
    <subcellularLocation>
        <location evidence="1">Cell membrane</location>
        <topology evidence="1">Lipid-anchor</topology>
    </subcellularLocation>
</comment>
<dbReference type="GO" id="GO:0005886">
    <property type="term" value="C:plasma membrane"/>
    <property type="evidence" value="ECO:0007669"/>
    <property type="project" value="UniProtKB-SubCell"/>
</dbReference>
<keyword evidence="3" id="KW-0808">Transferase</keyword>
<protein>
    <recommendedName>
        <fullName evidence="6">Protein kinase domain-containing protein</fullName>
    </recommendedName>
</protein>
<dbReference type="PROSITE" id="PS50011">
    <property type="entry name" value="PROTEIN_KINASE_DOM"/>
    <property type="match status" value="1"/>
</dbReference>
<keyword evidence="5" id="KW-0449">Lipoprotein</keyword>
<sequence>MVGWAILEALDMIKSSRTQRLLDPPVIYRDLKASNILLDADFNPRLSDFGLARLGPTEDKDHASRSVMGTYCYCASESAMAGKLTTVSCVQFWSYVSGDNLW</sequence>
<dbReference type="PANTHER" id="PTHR47985">
    <property type="entry name" value="OS07G0668900 PROTEIN"/>
    <property type="match status" value="1"/>
</dbReference>
<evidence type="ECO:0000256" key="2">
    <source>
        <dbReference type="ARBA" id="ARBA00022475"/>
    </source>
</evidence>
<dbReference type="InterPro" id="IPR000719">
    <property type="entry name" value="Prot_kinase_dom"/>
</dbReference>
<gene>
    <name evidence="7" type="ORF">SLEP1_g26755</name>
</gene>
<keyword evidence="4" id="KW-0472">Membrane</keyword>
<evidence type="ECO:0000313" key="8">
    <source>
        <dbReference type="Proteomes" id="UP001054252"/>
    </source>
</evidence>
<accession>A0AAV5JQY9</accession>
<dbReference type="Gene3D" id="1.10.510.10">
    <property type="entry name" value="Transferase(Phosphotransferase) domain 1"/>
    <property type="match status" value="1"/>
</dbReference>
<dbReference type="Pfam" id="PF00069">
    <property type="entry name" value="Pkinase"/>
    <property type="match status" value="1"/>
</dbReference>
<dbReference type="Proteomes" id="UP001054252">
    <property type="component" value="Unassembled WGS sequence"/>
</dbReference>
<comment type="caution">
    <text evidence="7">The sequence shown here is derived from an EMBL/GenBank/DDBJ whole genome shotgun (WGS) entry which is preliminary data.</text>
</comment>
<dbReference type="GO" id="GO:0005524">
    <property type="term" value="F:ATP binding"/>
    <property type="evidence" value="ECO:0007669"/>
    <property type="project" value="InterPro"/>
</dbReference>
<evidence type="ECO:0000256" key="4">
    <source>
        <dbReference type="ARBA" id="ARBA00023136"/>
    </source>
</evidence>
<keyword evidence="2" id="KW-1003">Cell membrane</keyword>
<dbReference type="PANTHER" id="PTHR47985:SF39">
    <property type="entry name" value="SERINE_THREONINE-PROTEIN KINASE PBL23-RELATED"/>
    <property type="match status" value="1"/>
</dbReference>
<dbReference type="InterPro" id="IPR011009">
    <property type="entry name" value="Kinase-like_dom_sf"/>
</dbReference>
<name>A0AAV5JQY9_9ROSI</name>
<organism evidence="7 8">
    <name type="scientific">Rubroshorea leprosula</name>
    <dbReference type="NCBI Taxonomy" id="152421"/>
    <lineage>
        <taxon>Eukaryota</taxon>
        <taxon>Viridiplantae</taxon>
        <taxon>Streptophyta</taxon>
        <taxon>Embryophyta</taxon>
        <taxon>Tracheophyta</taxon>
        <taxon>Spermatophyta</taxon>
        <taxon>Magnoliopsida</taxon>
        <taxon>eudicotyledons</taxon>
        <taxon>Gunneridae</taxon>
        <taxon>Pentapetalae</taxon>
        <taxon>rosids</taxon>
        <taxon>malvids</taxon>
        <taxon>Malvales</taxon>
        <taxon>Dipterocarpaceae</taxon>
        <taxon>Rubroshorea</taxon>
    </lineage>
</organism>
<keyword evidence="8" id="KW-1185">Reference proteome</keyword>
<keyword evidence="3" id="KW-0723">Serine/threonine-protein kinase</keyword>